<organism evidence="5">
    <name type="scientific">uncultured spirochete</name>
    <dbReference type="NCBI Taxonomy" id="156406"/>
    <lineage>
        <taxon>Bacteria</taxon>
        <taxon>Pseudomonadati</taxon>
        <taxon>Spirochaetota</taxon>
        <taxon>Spirochaetia</taxon>
        <taxon>Spirochaetales</taxon>
        <taxon>environmental samples</taxon>
    </lineage>
</organism>
<protein>
    <recommendedName>
        <fullName evidence="4">dTTP/UTP pyrophosphatase</fullName>
        <shortName evidence="4">dTTPase/UTPase</shortName>
        <ecNumber evidence="4">3.6.1.9</ecNumber>
    </recommendedName>
    <alternativeName>
        <fullName evidence="4">Nucleoside triphosphate pyrophosphatase</fullName>
    </alternativeName>
    <alternativeName>
        <fullName evidence="4">Nucleotide pyrophosphatase</fullName>
        <shortName evidence="4">Nucleotide PPase</shortName>
    </alternativeName>
</protein>
<keyword evidence="2 4" id="KW-0378">Hydrolase</keyword>
<accession>A0A3P3XG76</accession>
<feature type="site" description="Important for substrate specificity" evidence="4">
    <location>
        <position position="91"/>
    </location>
</feature>
<comment type="subcellular location">
    <subcellularLocation>
        <location evidence="4">Cytoplasm</location>
    </subcellularLocation>
</comment>
<dbReference type="GO" id="GO:0036221">
    <property type="term" value="F:UTP diphosphatase activity"/>
    <property type="evidence" value="ECO:0007669"/>
    <property type="project" value="RHEA"/>
</dbReference>
<proteinExistence type="inferred from homology"/>
<dbReference type="EC" id="3.6.1.9" evidence="4"/>
<dbReference type="GO" id="GO:0036218">
    <property type="term" value="F:dTTP diphosphatase activity"/>
    <property type="evidence" value="ECO:0007669"/>
    <property type="project" value="RHEA"/>
</dbReference>
<evidence type="ECO:0000256" key="4">
    <source>
        <dbReference type="HAMAP-Rule" id="MF_00528"/>
    </source>
</evidence>
<dbReference type="CDD" id="cd00555">
    <property type="entry name" value="Maf"/>
    <property type="match status" value="1"/>
</dbReference>
<comment type="function">
    <text evidence="4">Nucleoside triphosphate pyrophosphatase that hydrolyzes dTTP and UTP. May have a dual role in cell division arrest and in preventing the incorporation of modified nucleotides into cellular nucleic acids.</text>
</comment>
<dbReference type="PIRSF" id="PIRSF006305">
    <property type="entry name" value="Maf"/>
    <property type="match status" value="1"/>
</dbReference>
<dbReference type="GO" id="GO:0005737">
    <property type="term" value="C:cytoplasm"/>
    <property type="evidence" value="ECO:0007669"/>
    <property type="project" value="UniProtKB-SubCell"/>
</dbReference>
<feature type="site" description="Important for substrate specificity" evidence="4">
    <location>
        <position position="14"/>
    </location>
</feature>
<dbReference type="PANTHER" id="PTHR43213:SF5">
    <property type="entry name" value="BIFUNCTIONAL DTTP_UTP PYROPHOSPHATASE_METHYLTRANSFERASE PROTEIN-RELATED"/>
    <property type="match status" value="1"/>
</dbReference>
<dbReference type="PANTHER" id="PTHR43213">
    <property type="entry name" value="BIFUNCTIONAL DTTP/UTP PYROPHOSPHATASE/METHYLTRANSFERASE PROTEIN-RELATED"/>
    <property type="match status" value="1"/>
</dbReference>
<comment type="catalytic activity">
    <reaction evidence="4">
        <text>UTP + H2O = UMP + diphosphate + H(+)</text>
        <dbReference type="Rhea" id="RHEA:29395"/>
        <dbReference type="ChEBI" id="CHEBI:15377"/>
        <dbReference type="ChEBI" id="CHEBI:15378"/>
        <dbReference type="ChEBI" id="CHEBI:33019"/>
        <dbReference type="ChEBI" id="CHEBI:46398"/>
        <dbReference type="ChEBI" id="CHEBI:57865"/>
        <dbReference type="EC" id="3.6.1.9"/>
    </reaction>
</comment>
<keyword evidence="4" id="KW-0963">Cytoplasm</keyword>
<dbReference type="InterPro" id="IPR003697">
    <property type="entry name" value="Maf-like"/>
</dbReference>
<comment type="similarity">
    <text evidence="4">Belongs to the Maf family. YhdE subfamily.</text>
</comment>
<dbReference type="EMBL" id="FWDM01000002">
    <property type="protein sequence ID" value="SLM09972.1"/>
    <property type="molecule type" value="Genomic_DNA"/>
</dbReference>
<evidence type="ECO:0000256" key="2">
    <source>
        <dbReference type="ARBA" id="ARBA00022801"/>
    </source>
</evidence>
<dbReference type="HAMAP" id="MF_00528">
    <property type="entry name" value="Maf"/>
    <property type="match status" value="1"/>
</dbReference>
<dbReference type="SUPFAM" id="SSF52972">
    <property type="entry name" value="ITPase-like"/>
    <property type="match status" value="1"/>
</dbReference>
<evidence type="ECO:0000256" key="1">
    <source>
        <dbReference type="ARBA" id="ARBA00001968"/>
    </source>
</evidence>
<evidence type="ECO:0000313" key="5">
    <source>
        <dbReference type="EMBL" id="SLM09972.1"/>
    </source>
</evidence>
<dbReference type="GO" id="GO:0009117">
    <property type="term" value="P:nucleotide metabolic process"/>
    <property type="evidence" value="ECO:0007669"/>
    <property type="project" value="UniProtKB-KW"/>
</dbReference>
<dbReference type="AlphaFoldDB" id="A0A3P3XG76"/>
<evidence type="ECO:0000256" key="3">
    <source>
        <dbReference type="ARBA" id="ARBA00023080"/>
    </source>
</evidence>
<comment type="cofactor">
    <cofactor evidence="1 4">
        <name>a divalent metal cation</name>
        <dbReference type="ChEBI" id="CHEBI:60240"/>
    </cofactor>
</comment>
<comment type="catalytic activity">
    <reaction evidence="4">
        <text>dTTP + H2O = dTMP + diphosphate + H(+)</text>
        <dbReference type="Rhea" id="RHEA:28534"/>
        <dbReference type="ChEBI" id="CHEBI:15377"/>
        <dbReference type="ChEBI" id="CHEBI:15378"/>
        <dbReference type="ChEBI" id="CHEBI:33019"/>
        <dbReference type="ChEBI" id="CHEBI:37568"/>
        <dbReference type="ChEBI" id="CHEBI:63528"/>
        <dbReference type="EC" id="3.6.1.9"/>
    </reaction>
</comment>
<dbReference type="Pfam" id="PF02545">
    <property type="entry name" value="Maf"/>
    <property type="match status" value="1"/>
</dbReference>
<gene>
    <name evidence="5" type="ORF">SPIROBIBN47_100199</name>
</gene>
<feature type="site" description="Important for substrate specificity" evidence="4">
    <location>
        <position position="179"/>
    </location>
</feature>
<comment type="caution">
    <text evidence="4">Lacks conserved residue(s) required for the propagation of feature annotation.</text>
</comment>
<dbReference type="NCBIfam" id="TIGR00172">
    <property type="entry name" value="maf"/>
    <property type="match status" value="1"/>
</dbReference>
<sequence length="221" mass="24476">MYGDPILLASESPRRASILESLHIPFITVVPRIDEQIFDHLDPGERVVALAATKARRGKERWIEGKKLYSDPLPEPMEKPAEPRFALGADTLVAFRTPEGWHTIGKPIDEQDAYAMLTMEAGNRQYVFSGLCLLDMENDVPHVALSVSEVQFSPMSAADIAWYINLGEWKGAAGAYRIQGAGSYFIEDIKGSFSGVMGLPIRELYGILRQSGYLSSEEIQG</sequence>
<dbReference type="InterPro" id="IPR029001">
    <property type="entry name" value="ITPase-like_fam"/>
</dbReference>
<feature type="active site" description="Proton acceptor" evidence="4">
    <location>
        <position position="90"/>
    </location>
</feature>
<name>A0A3P3XG76_9SPIR</name>
<reference evidence="5" key="1">
    <citation type="submission" date="2017-02" db="EMBL/GenBank/DDBJ databases">
        <authorList>
            <person name="Regsiter A."/>
            <person name="William W."/>
        </authorList>
    </citation>
    <scope>NUCLEOTIDE SEQUENCE</scope>
    <source>
        <strain evidence="5">Bib</strain>
    </source>
</reference>
<keyword evidence="3 4" id="KW-0546">Nucleotide metabolism</keyword>
<dbReference type="Gene3D" id="3.90.950.10">
    <property type="match status" value="1"/>
</dbReference>